<dbReference type="SUPFAM" id="SSF53756">
    <property type="entry name" value="UDP-Glycosyltransferase/glycogen phosphorylase"/>
    <property type="match status" value="1"/>
</dbReference>
<sequence length="432" mass="48355">MRVLFVTIPWKSHFNQLVPLAWALRSAGHEVRVASEPELLETITGAGLTAVRVGSDETLKQRVRRMLGGEATPGQVDSPFFDSLYEIDDGRRDGLPREAISWVLDTLVVPQMWILNDELVDDLVRYGRFWQPDLVLCDALTHAGAVAADAVGAAHARLLFGSDPYLRMRGDFLRAKERQPGEYPDTMRDWYAEWARKYGRDFTEELITGQFAVNVMPERCRLEPHERTLSLRYVPYNGHSVVPSWLCGEPRAPRVLMTFGITSWDWADRETISAEQVQEILDSLADLDIEVILTLPGEARELLRSVPENTRIEDFVPLDVVLPTCAAVVHHGGGGGFNGAMLHGIPQLVMTYAADASVKRIVLRQTGAGLSIAPDEVTGQKVREYLTRLLEDDAFRAGAERLRQEALAHPTPGALVPDLERITAEHRSRRDH</sequence>
<name>A0ABQ3L3B8_9PSEU</name>
<dbReference type="PANTHER" id="PTHR48050:SF13">
    <property type="entry name" value="STEROL 3-BETA-GLUCOSYLTRANSFERASE UGT80A2"/>
    <property type="match status" value="1"/>
</dbReference>
<comment type="caution">
    <text evidence="8">The sequence shown here is derived from an EMBL/GenBank/DDBJ whole genome shotgun (WGS) entry which is preliminary data.</text>
</comment>
<feature type="compositionally biased region" description="Basic and acidic residues" evidence="5">
    <location>
        <begin position="418"/>
        <end position="432"/>
    </location>
</feature>
<evidence type="ECO:0000256" key="5">
    <source>
        <dbReference type="SAM" id="MobiDB-lite"/>
    </source>
</evidence>
<protein>
    <submittedName>
        <fullName evidence="8">Glycosyl transferase</fullName>
    </submittedName>
</protein>
<dbReference type="Gene3D" id="3.40.50.2000">
    <property type="entry name" value="Glycogen Phosphorylase B"/>
    <property type="match status" value="2"/>
</dbReference>
<evidence type="ECO:0000256" key="3">
    <source>
        <dbReference type="ARBA" id="ARBA00022679"/>
    </source>
</evidence>
<evidence type="ECO:0000256" key="4">
    <source>
        <dbReference type="ARBA" id="ARBA00023194"/>
    </source>
</evidence>
<feature type="domain" description="Erythromycin biosynthesis protein CIII-like C-terminal" evidence="6">
    <location>
        <begin position="279"/>
        <end position="421"/>
    </location>
</feature>
<keyword evidence="3 8" id="KW-0808">Transferase</keyword>
<gene>
    <name evidence="8" type="ORF">GCM10017790_01170</name>
</gene>
<dbReference type="InterPro" id="IPR030953">
    <property type="entry name" value="Glycosyl_450act"/>
</dbReference>
<feature type="domain" description="Erythromycin biosynthesis protein CIII-like N-terminal" evidence="7">
    <location>
        <begin position="22"/>
        <end position="260"/>
    </location>
</feature>
<dbReference type="PANTHER" id="PTHR48050">
    <property type="entry name" value="STEROL 3-BETA-GLUCOSYLTRANSFERASE"/>
    <property type="match status" value="1"/>
</dbReference>
<evidence type="ECO:0000313" key="9">
    <source>
        <dbReference type="Proteomes" id="UP000635387"/>
    </source>
</evidence>
<dbReference type="Pfam" id="PF21036">
    <property type="entry name" value="EryCIII-like_N"/>
    <property type="match status" value="1"/>
</dbReference>
<dbReference type="NCBIfam" id="TIGR04516">
    <property type="entry name" value="glycosyl_450act"/>
    <property type="match status" value="1"/>
</dbReference>
<reference evidence="9" key="1">
    <citation type="journal article" date="2019" name="Int. J. Syst. Evol. Microbiol.">
        <title>The Global Catalogue of Microorganisms (GCM) 10K type strain sequencing project: providing services to taxonomists for standard genome sequencing and annotation.</title>
        <authorList>
            <consortium name="The Broad Institute Genomics Platform"/>
            <consortium name="The Broad Institute Genome Sequencing Center for Infectious Disease"/>
            <person name="Wu L."/>
            <person name="Ma J."/>
        </authorList>
    </citation>
    <scope>NUCLEOTIDE SEQUENCE [LARGE SCALE GENOMIC DNA]</scope>
    <source>
        <strain evidence="9">CGMCC 4.7683</strain>
    </source>
</reference>
<feature type="region of interest" description="Disordered" evidence="5">
    <location>
        <begin position="407"/>
        <end position="432"/>
    </location>
</feature>
<evidence type="ECO:0000256" key="1">
    <source>
        <dbReference type="ARBA" id="ARBA00006962"/>
    </source>
</evidence>
<dbReference type="Pfam" id="PF06722">
    <property type="entry name" value="EryCIII-like_C"/>
    <property type="match status" value="1"/>
</dbReference>
<keyword evidence="9" id="KW-1185">Reference proteome</keyword>
<organism evidence="8 9">
    <name type="scientific">Amycolatopsis oliviviridis</name>
    <dbReference type="NCBI Taxonomy" id="1471590"/>
    <lineage>
        <taxon>Bacteria</taxon>
        <taxon>Bacillati</taxon>
        <taxon>Actinomycetota</taxon>
        <taxon>Actinomycetes</taxon>
        <taxon>Pseudonocardiales</taxon>
        <taxon>Pseudonocardiaceae</taxon>
        <taxon>Amycolatopsis</taxon>
    </lineage>
</organism>
<evidence type="ECO:0000256" key="2">
    <source>
        <dbReference type="ARBA" id="ARBA00022676"/>
    </source>
</evidence>
<keyword evidence="2" id="KW-0328">Glycosyltransferase</keyword>
<comment type="similarity">
    <text evidence="1">Belongs to the glycosyltransferase 28 family.</text>
</comment>
<dbReference type="RefSeq" id="WP_191250655.1">
    <property type="nucleotide sequence ID" value="NZ_BNAY01000001.1"/>
</dbReference>
<dbReference type="GO" id="GO:0016740">
    <property type="term" value="F:transferase activity"/>
    <property type="evidence" value="ECO:0007669"/>
    <property type="project" value="UniProtKB-KW"/>
</dbReference>
<dbReference type="InterPro" id="IPR050426">
    <property type="entry name" value="Glycosyltransferase_28"/>
</dbReference>
<dbReference type="CDD" id="cd03784">
    <property type="entry name" value="GT1_Gtf-like"/>
    <property type="match status" value="1"/>
</dbReference>
<dbReference type="EMBL" id="BNAY01000001">
    <property type="protein sequence ID" value="GHH01315.1"/>
    <property type="molecule type" value="Genomic_DNA"/>
</dbReference>
<keyword evidence="4" id="KW-0045">Antibiotic biosynthesis</keyword>
<evidence type="ECO:0000259" key="7">
    <source>
        <dbReference type="Pfam" id="PF21036"/>
    </source>
</evidence>
<accession>A0ABQ3L3B8</accession>
<dbReference type="InterPro" id="IPR048284">
    <property type="entry name" value="EryCIII-like_N"/>
</dbReference>
<evidence type="ECO:0000259" key="6">
    <source>
        <dbReference type="Pfam" id="PF06722"/>
    </source>
</evidence>
<proteinExistence type="inferred from homology"/>
<dbReference type="InterPro" id="IPR002213">
    <property type="entry name" value="UDP_glucos_trans"/>
</dbReference>
<dbReference type="Proteomes" id="UP000635387">
    <property type="component" value="Unassembled WGS sequence"/>
</dbReference>
<evidence type="ECO:0000313" key="8">
    <source>
        <dbReference type="EMBL" id="GHH01315.1"/>
    </source>
</evidence>
<dbReference type="InterPro" id="IPR010610">
    <property type="entry name" value="EryCIII-like_C"/>
</dbReference>